<evidence type="ECO:0000313" key="2">
    <source>
        <dbReference type="EMBL" id="QCC50814.1"/>
    </source>
</evidence>
<accession>A0A4D6H9S0</accession>
<gene>
    <name evidence="2" type="ORF">DV733_05955</name>
</gene>
<evidence type="ECO:0000256" key="1">
    <source>
        <dbReference type="SAM" id="Phobius"/>
    </source>
</evidence>
<dbReference type="EMBL" id="CP031310">
    <property type="protein sequence ID" value="QCC50814.1"/>
    <property type="molecule type" value="Genomic_DNA"/>
</dbReference>
<dbReference type="AlphaFoldDB" id="A0A4D6H9S0"/>
<feature type="transmembrane region" description="Helical" evidence="1">
    <location>
        <begin position="33"/>
        <end position="53"/>
    </location>
</feature>
<evidence type="ECO:0000313" key="3">
    <source>
        <dbReference type="Proteomes" id="UP000296706"/>
    </source>
</evidence>
<dbReference type="OrthoDB" id="265734at2157"/>
<feature type="transmembrane region" description="Helical" evidence="1">
    <location>
        <begin position="7"/>
        <end position="27"/>
    </location>
</feature>
<dbReference type="STRING" id="1457250.GCA_000755225_00302"/>
<keyword evidence="1" id="KW-0472">Membrane</keyword>
<dbReference type="GeneID" id="39847389"/>
<dbReference type="RefSeq" id="WP_049995627.1">
    <property type="nucleotide sequence ID" value="NZ_CP031310.1"/>
</dbReference>
<reference evidence="2 3" key="1">
    <citation type="journal article" date="2019" name="Nat. Commun.">
        <title>A new type of DNA phosphorothioation-based antiviral system in archaea.</title>
        <authorList>
            <person name="Xiong L."/>
            <person name="Liu S."/>
            <person name="Chen S."/>
            <person name="Xiao Y."/>
            <person name="Zhu B."/>
            <person name="Gao Y."/>
            <person name="Zhang Y."/>
            <person name="Chen B."/>
            <person name="Luo J."/>
            <person name="Deng Z."/>
            <person name="Chen X."/>
            <person name="Wang L."/>
            <person name="Chen S."/>
        </authorList>
    </citation>
    <scope>NUCLEOTIDE SEQUENCE [LARGE SCALE GENOMIC DNA]</scope>
    <source>
        <strain evidence="2 3">CBA1105</strain>
    </source>
</reference>
<keyword evidence="3" id="KW-1185">Reference proteome</keyword>
<sequence length="84" mass="8610">MEGGPNALTRVGAWGQLAAITLASVGWVVGSTAVLYLACGGFLLVTVAGIAGIVEAESIPVHGPVIYPFVVPGFVPLYHFAMQL</sequence>
<dbReference type="Proteomes" id="UP000296706">
    <property type="component" value="Chromosome"/>
</dbReference>
<name>A0A4D6H9S0_9EURY</name>
<feature type="transmembrane region" description="Helical" evidence="1">
    <location>
        <begin position="65"/>
        <end position="81"/>
    </location>
</feature>
<proteinExistence type="predicted"/>
<dbReference type="KEGG" id="hsn:DV733_05955"/>
<protein>
    <submittedName>
        <fullName evidence="2">Uncharacterized protein</fullName>
    </submittedName>
</protein>
<keyword evidence="1" id="KW-0812">Transmembrane</keyword>
<keyword evidence="1" id="KW-1133">Transmembrane helix</keyword>
<organism evidence="2 3">
    <name type="scientific">Halapricum salinum</name>
    <dbReference type="NCBI Taxonomy" id="1457250"/>
    <lineage>
        <taxon>Archaea</taxon>
        <taxon>Methanobacteriati</taxon>
        <taxon>Methanobacteriota</taxon>
        <taxon>Stenosarchaea group</taxon>
        <taxon>Halobacteria</taxon>
        <taxon>Halobacteriales</taxon>
        <taxon>Haloarculaceae</taxon>
        <taxon>Halapricum</taxon>
    </lineage>
</organism>